<evidence type="ECO:0000256" key="1">
    <source>
        <dbReference type="ARBA" id="ARBA00003175"/>
    </source>
</evidence>
<comment type="cofactor">
    <cofactor evidence="13">
        <name>[4Fe-4S] cluster</name>
        <dbReference type="ChEBI" id="CHEBI:49883"/>
    </cofactor>
    <text evidence="13">Binds 1 [4Fe-4S] cluster per subunit. The cluster is coordinated with 3 cysteines and an exchangeable S-adenosyl-L-methionine.</text>
</comment>
<evidence type="ECO:0000256" key="13">
    <source>
        <dbReference type="HAMAP-Rule" id="MF_00089"/>
    </source>
</evidence>
<feature type="binding site" evidence="13">
    <location>
        <position position="336"/>
    </location>
    <ligand>
        <name>substrate</name>
    </ligand>
</feature>
<dbReference type="SFLD" id="SFLDG01114">
    <property type="entry name" value="phosphomethylpyrimidine_syntha"/>
    <property type="match status" value="1"/>
</dbReference>
<keyword evidence="8 13" id="KW-0408">Iron</keyword>
<feature type="domain" description="ThiC-associated" evidence="14">
    <location>
        <begin position="21"/>
        <end position="98"/>
    </location>
</feature>
<keyword evidence="9 13" id="KW-0411">Iron-sulfur</keyword>
<dbReference type="Pfam" id="PF01964">
    <property type="entry name" value="ThiC_Rad_SAM"/>
    <property type="match status" value="1"/>
</dbReference>
<feature type="binding site" evidence="13">
    <location>
        <position position="592"/>
    </location>
    <ligand>
        <name>[4Fe-4S] cluster</name>
        <dbReference type="ChEBI" id="CHEBI:49883"/>
        <note>4Fe-4S-S-AdoMet</note>
    </ligand>
</feature>
<evidence type="ECO:0000313" key="15">
    <source>
        <dbReference type="EMBL" id="RJF99580.1"/>
    </source>
</evidence>
<dbReference type="FunFam" id="3.20.20.540:FF:000001">
    <property type="entry name" value="Phosphomethylpyrimidine synthase"/>
    <property type="match status" value="1"/>
</dbReference>
<dbReference type="NCBIfam" id="NF006763">
    <property type="entry name" value="PRK09284.1"/>
    <property type="match status" value="1"/>
</dbReference>
<dbReference type="GO" id="GO:0009228">
    <property type="term" value="P:thiamine biosynthetic process"/>
    <property type="evidence" value="ECO:0007669"/>
    <property type="project" value="UniProtKB-UniRule"/>
</dbReference>
<evidence type="ECO:0000313" key="16">
    <source>
        <dbReference type="Proteomes" id="UP000265955"/>
    </source>
</evidence>
<dbReference type="EC" id="4.1.99.17" evidence="13"/>
<accession>A0A3A3FVE1</accession>
<dbReference type="GO" id="GO:0008270">
    <property type="term" value="F:zinc ion binding"/>
    <property type="evidence" value="ECO:0007669"/>
    <property type="project" value="UniProtKB-UniRule"/>
</dbReference>
<dbReference type="PANTHER" id="PTHR30557">
    <property type="entry name" value="THIAMINE BIOSYNTHESIS PROTEIN THIC"/>
    <property type="match status" value="1"/>
</dbReference>
<proteinExistence type="inferred from homology"/>
<dbReference type="AlphaFoldDB" id="A0A3A3FVE1"/>
<evidence type="ECO:0000256" key="10">
    <source>
        <dbReference type="ARBA" id="ARBA00023239"/>
    </source>
</evidence>
<dbReference type="EMBL" id="QYUO01000001">
    <property type="protein sequence ID" value="RJF99580.1"/>
    <property type="molecule type" value="Genomic_DNA"/>
</dbReference>
<dbReference type="HAMAP" id="MF_00089">
    <property type="entry name" value="ThiC"/>
    <property type="match status" value="1"/>
</dbReference>
<comment type="caution">
    <text evidence="15">The sequence shown here is derived from an EMBL/GenBank/DDBJ whole genome shotgun (WGS) entry which is preliminary data.</text>
</comment>
<dbReference type="InterPro" id="IPR038521">
    <property type="entry name" value="ThiC/Bza_core_dom"/>
</dbReference>
<dbReference type="InterPro" id="IPR025747">
    <property type="entry name" value="ThiC-associated_dom"/>
</dbReference>
<dbReference type="Gene3D" id="3.20.20.540">
    <property type="entry name" value="Radical SAM ThiC family, central domain"/>
    <property type="match status" value="1"/>
</dbReference>
<dbReference type="UniPathway" id="UPA00060"/>
<keyword evidence="16" id="KW-1185">Reference proteome</keyword>
<comment type="similarity">
    <text evidence="12 13">Belongs to the ThiC family.</text>
</comment>
<dbReference type="OrthoDB" id="9805897at2"/>
<feature type="binding site" evidence="13">
    <location>
        <position position="440"/>
    </location>
    <ligand>
        <name>Zn(2+)</name>
        <dbReference type="ChEBI" id="CHEBI:29105"/>
    </ligand>
</feature>
<feature type="binding site" evidence="13">
    <location>
        <begin position="356"/>
        <end position="358"/>
    </location>
    <ligand>
        <name>substrate</name>
    </ligand>
</feature>
<evidence type="ECO:0000256" key="9">
    <source>
        <dbReference type="ARBA" id="ARBA00023014"/>
    </source>
</evidence>
<evidence type="ECO:0000259" key="14">
    <source>
        <dbReference type="Pfam" id="PF13667"/>
    </source>
</evidence>
<keyword evidence="6 13" id="KW-0862">Zinc</keyword>
<dbReference type="NCBIfam" id="NF009895">
    <property type="entry name" value="PRK13352.1"/>
    <property type="match status" value="1"/>
</dbReference>
<organism evidence="15 16">
    <name type="scientific">Noviherbaspirillum saxi</name>
    <dbReference type="NCBI Taxonomy" id="2320863"/>
    <lineage>
        <taxon>Bacteria</taxon>
        <taxon>Pseudomonadati</taxon>
        <taxon>Pseudomonadota</taxon>
        <taxon>Betaproteobacteria</taxon>
        <taxon>Burkholderiales</taxon>
        <taxon>Oxalobacteraceae</taxon>
        <taxon>Noviherbaspirillum</taxon>
    </lineage>
</organism>
<dbReference type="GO" id="GO:0051539">
    <property type="term" value="F:4 iron, 4 sulfur cluster binding"/>
    <property type="evidence" value="ECO:0007669"/>
    <property type="project" value="UniProtKB-KW"/>
</dbReference>
<gene>
    <name evidence="13 15" type="primary">thiC</name>
    <name evidence="15" type="ORF">D3871_14375</name>
</gene>
<feature type="binding site" evidence="13">
    <location>
        <position position="436"/>
    </location>
    <ligand>
        <name>substrate</name>
    </ligand>
</feature>
<feature type="binding site" evidence="13">
    <location>
        <position position="463"/>
    </location>
    <ligand>
        <name>substrate</name>
    </ligand>
</feature>
<dbReference type="Gene3D" id="6.10.250.620">
    <property type="match status" value="1"/>
</dbReference>
<feature type="binding site" evidence="13">
    <location>
        <position position="504"/>
    </location>
    <ligand>
        <name>Zn(2+)</name>
        <dbReference type="ChEBI" id="CHEBI:29105"/>
    </ligand>
</feature>
<dbReference type="SFLD" id="SFLDS00113">
    <property type="entry name" value="Radical_SAM_Phosphomethylpyrim"/>
    <property type="match status" value="1"/>
</dbReference>
<dbReference type="GO" id="GO:0009229">
    <property type="term" value="P:thiamine diphosphate biosynthetic process"/>
    <property type="evidence" value="ECO:0007669"/>
    <property type="project" value="UniProtKB-UniRule"/>
</dbReference>
<name>A0A3A3FVE1_9BURK</name>
<dbReference type="GO" id="GO:0005829">
    <property type="term" value="C:cytosol"/>
    <property type="evidence" value="ECO:0007669"/>
    <property type="project" value="TreeGrafter"/>
</dbReference>
<evidence type="ECO:0000256" key="6">
    <source>
        <dbReference type="ARBA" id="ARBA00022833"/>
    </source>
</evidence>
<dbReference type="NCBIfam" id="TIGR00190">
    <property type="entry name" value="thiC"/>
    <property type="match status" value="1"/>
</dbReference>
<dbReference type="Pfam" id="PF13667">
    <property type="entry name" value="ThiC-associated"/>
    <property type="match status" value="1"/>
</dbReference>
<feature type="binding site" evidence="13">
    <location>
        <position position="584"/>
    </location>
    <ligand>
        <name>[4Fe-4S] cluster</name>
        <dbReference type="ChEBI" id="CHEBI:49883"/>
        <note>4Fe-4S-S-AdoMet</note>
    </ligand>
</feature>
<evidence type="ECO:0000256" key="2">
    <source>
        <dbReference type="ARBA" id="ARBA00004948"/>
    </source>
</evidence>
<evidence type="ECO:0000256" key="7">
    <source>
        <dbReference type="ARBA" id="ARBA00022977"/>
    </source>
</evidence>
<sequence>MNAHPPFLAATATVDEAAIQPLPNSRKIYVEGSRPDIRVPMREISQSDTPASFGAEQNPPITVYDTSGPYSDPAVKIDIRSGLAAVRAGWIAERHDTEELPGPTSHYGVERLNDPKLAELRFNLHRKPRRALAGKNVTQMHYARQGIITPEMEYIAIRENLRRKEYLEGLKASGPMGQKLADLMGRQHPGHSFGAAIPAEITPEFVRSEIACGRAIIPANINHPEIEPMIIGRNFLVKINANIGNSAVTSSIGEEVEKMTWAIRWGGDTVMDLSTGKHIHETREWIIRNSPVPIGTVPIYQALEKVNGKAEDLTWEIFRDTLIEQAEQGVDYFTIHAGVRLQYVPLTAKRMTGIVSRGGSIMAKWCLAHHKESFLYEHFEDICAIMKAYDVSFSLGDGLRPGSIYDANDEAQLGELKTLGELTQIAWKHDVQVMIEGPGHVPMHLIKENMDLQLEQCHEAPFYTLGPLTTDIAPGYDHITSGIGAAMIGWYGTAMLCYVTPKEHLGLPNKDDVKEGIITYKLAAHAADLAKGHPGAQIRDNALSKARFEFRWEDQFNIGLDPDKAREFHDETLPKDSAKVAHFCSMCGPHFCSMKITQDVRDYAASQGISDEQALKKGMEVKAVEFVKSGAEIYRKQ</sequence>
<dbReference type="RefSeq" id="WP_119769517.1">
    <property type="nucleotide sequence ID" value="NZ_QYUO01000001.1"/>
</dbReference>
<keyword evidence="3 13" id="KW-0004">4Fe-4S</keyword>
<dbReference type="Proteomes" id="UP000265955">
    <property type="component" value="Unassembled WGS sequence"/>
</dbReference>
<feature type="binding site" evidence="13">
    <location>
        <position position="300"/>
    </location>
    <ligand>
        <name>substrate</name>
    </ligand>
</feature>
<evidence type="ECO:0000256" key="12">
    <source>
        <dbReference type="ARBA" id="ARBA00061546"/>
    </source>
</evidence>
<evidence type="ECO:0000256" key="5">
    <source>
        <dbReference type="ARBA" id="ARBA00022723"/>
    </source>
</evidence>
<dbReference type="InterPro" id="IPR037509">
    <property type="entry name" value="ThiC"/>
</dbReference>
<dbReference type="InterPro" id="IPR002817">
    <property type="entry name" value="ThiC/BzaA/B"/>
</dbReference>
<comment type="pathway">
    <text evidence="2 13">Cofactor biosynthesis; thiamine diphosphate biosynthesis.</text>
</comment>
<dbReference type="PANTHER" id="PTHR30557:SF1">
    <property type="entry name" value="PHOSPHOMETHYLPYRIMIDINE SYNTHASE, CHLOROPLASTIC"/>
    <property type="match status" value="1"/>
</dbReference>
<keyword evidence="7 13" id="KW-0784">Thiamine biosynthesis</keyword>
<evidence type="ECO:0000256" key="4">
    <source>
        <dbReference type="ARBA" id="ARBA00022691"/>
    </source>
</evidence>
<feature type="binding site" evidence="13">
    <location>
        <position position="587"/>
    </location>
    <ligand>
        <name>[4Fe-4S] cluster</name>
        <dbReference type="ChEBI" id="CHEBI:49883"/>
        <note>4Fe-4S-S-AdoMet</note>
    </ligand>
</feature>
<reference evidence="16" key="1">
    <citation type="submission" date="2018-09" db="EMBL/GenBank/DDBJ databases">
        <authorList>
            <person name="Zhu H."/>
        </authorList>
    </citation>
    <scope>NUCLEOTIDE SEQUENCE [LARGE SCALE GENOMIC DNA]</scope>
    <source>
        <strain evidence="16">K1R23-30</strain>
    </source>
</reference>
<keyword evidence="5 13" id="KW-0479">Metal-binding</keyword>
<feature type="binding site" evidence="13">
    <location>
        <position position="242"/>
    </location>
    <ligand>
        <name>substrate</name>
    </ligand>
</feature>
<keyword evidence="4 13" id="KW-0949">S-adenosyl-L-methionine</keyword>
<keyword evidence="10 13" id="KW-0456">Lyase</keyword>
<dbReference type="GO" id="GO:0070284">
    <property type="term" value="F:phosphomethylpyrimidine synthase activity"/>
    <property type="evidence" value="ECO:0007669"/>
    <property type="project" value="UniProtKB-EC"/>
</dbReference>
<protein>
    <recommendedName>
        <fullName evidence="13">Phosphomethylpyrimidine synthase</fullName>
        <ecNumber evidence="13">4.1.99.17</ecNumber>
    </recommendedName>
    <alternativeName>
        <fullName evidence="13">Hydroxymethylpyrimidine phosphate synthase</fullName>
        <shortName evidence="13">HMP-P synthase</shortName>
        <shortName evidence="13">HMP-phosphate synthase</shortName>
        <shortName evidence="13">HMPP synthase</shortName>
    </alternativeName>
    <alternativeName>
        <fullName evidence="13">Thiamine biosynthesis protein ThiC</fullName>
    </alternativeName>
</protein>
<dbReference type="SFLD" id="SFLDF00407">
    <property type="entry name" value="phosphomethylpyrimidine_syntha"/>
    <property type="match status" value="1"/>
</dbReference>
<feature type="binding site" evidence="13">
    <location>
        <position position="271"/>
    </location>
    <ligand>
        <name>substrate</name>
    </ligand>
</feature>
<feature type="binding site" evidence="13">
    <location>
        <begin position="397"/>
        <end position="400"/>
    </location>
    <ligand>
        <name>substrate</name>
    </ligand>
</feature>
<evidence type="ECO:0000256" key="8">
    <source>
        <dbReference type="ARBA" id="ARBA00023004"/>
    </source>
</evidence>
<evidence type="ECO:0000256" key="11">
    <source>
        <dbReference type="ARBA" id="ARBA00050218"/>
    </source>
</evidence>
<evidence type="ECO:0000256" key="3">
    <source>
        <dbReference type="ARBA" id="ARBA00022485"/>
    </source>
</evidence>
<comment type="function">
    <text evidence="1 13">Catalyzes the synthesis of the hydroxymethylpyrimidine phosphate (HMP-P) moiety of thiamine from aminoimidazole ribotide (AIR) in a radical S-adenosyl-L-methionine (SAM)-dependent reaction.</text>
</comment>
<comment type="subunit">
    <text evidence="13">Homodimer.</text>
</comment>
<comment type="catalytic activity">
    <reaction evidence="11 13">
        <text>5-amino-1-(5-phospho-beta-D-ribosyl)imidazole + S-adenosyl-L-methionine = 4-amino-2-methyl-5-(phosphooxymethyl)pyrimidine + CO + 5'-deoxyadenosine + formate + L-methionine + 3 H(+)</text>
        <dbReference type="Rhea" id="RHEA:24840"/>
        <dbReference type="ChEBI" id="CHEBI:15378"/>
        <dbReference type="ChEBI" id="CHEBI:15740"/>
        <dbReference type="ChEBI" id="CHEBI:17245"/>
        <dbReference type="ChEBI" id="CHEBI:17319"/>
        <dbReference type="ChEBI" id="CHEBI:57844"/>
        <dbReference type="ChEBI" id="CHEBI:58354"/>
        <dbReference type="ChEBI" id="CHEBI:59789"/>
        <dbReference type="ChEBI" id="CHEBI:137981"/>
        <dbReference type="EC" id="4.1.99.17"/>
    </reaction>
</comment>